<dbReference type="STRING" id="1189612.A33Q_0997"/>
<sequence>MKQMNAWLCASLILVAVAISSCEQEEEMPAPPMMEEPDDSFYATALGGETMVQDPLNSSQMIEQGFLNLRTVVINTVTTIATNEGGRYDDLQPYFSVLLAEVGRDETSGLNMLVMDFTEFLAEATGAKNFEYSGLNMAAAHDPSRNSRMNGLINNADYDLFVQAVVEGAAQAGITSNEVLGPVGDLLESVRQPIVQRTDGEMLNLYTRLGGSGLVADPDNEGELIEAGYIPLRAVVTETVLVIATNNGGTYDDLLPYFSVLLAEVGANDFSGFETLVGDFSDFLASNIGSQNIQYTGLNMADAHNPQVNSRMTGLITEADYDLFVGAVVEAALNLSVPESIIQEFGGLLLSEGLRDAIVQG</sequence>
<feature type="signal peptide" evidence="1">
    <location>
        <begin position="1"/>
        <end position="23"/>
    </location>
</feature>
<name>S2E7T3_INDAL</name>
<evidence type="ECO:0000313" key="3">
    <source>
        <dbReference type="Proteomes" id="UP000006073"/>
    </source>
</evidence>
<dbReference type="GO" id="GO:0019825">
    <property type="term" value="F:oxygen binding"/>
    <property type="evidence" value="ECO:0007669"/>
    <property type="project" value="InterPro"/>
</dbReference>
<keyword evidence="3" id="KW-1185">Reference proteome</keyword>
<evidence type="ECO:0000313" key="2">
    <source>
        <dbReference type="EMBL" id="EOZ98343.1"/>
    </source>
</evidence>
<protein>
    <submittedName>
        <fullName evidence="2">Uncharacterized protein</fullName>
    </submittedName>
</protein>
<accession>S2E7T3</accession>
<evidence type="ECO:0000256" key="1">
    <source>
        <dbReference type="SAM" id="SignalP"/>
    </source>
</evidence>
<dbReference type="GO" id="GO:0020037">
    <property type="term" value="F:heme binding"/>
    <property type="evidence" value="ECO:0007669"/>
    <property type="project" value="InterPro"/>
</dbReference>
<dbReference type="EMBL" id="ALWO02000023">
    <property type="protein sequence ID" value="EOZ98343.1"/>
    <property type="molecule type" value="Genomic_DNA"/>
</dbReference>
<reference evidence="2 3" key="1">
    <citation type="journal article" date="2013" name="Genome Announc.">
        <title>Draft Genome Sequence of Indibacter alkaliphilus Strain LW1T, Isolated from Lonar Lake, a Haloalkaline Lake in the Buldana District of Maharashtra, India.</title>
        <authorList>
            <person name="Singh A."/>
            <person name="Kumar Jangir P."/>
            <person name="Sharma R."/>
            <person name="Singh A."/>
            <person name="Kumar Pinnaka A."/>
            <person name="Shivaji S."/>
        </authorList>
    </citation>
    <scope>NUCLEOTIDE SEQUENCE [LARGE SCALE GENOMIC DNA]</scope>
    <source>
        <strain evidence="3">CCUG 57479 / KCTC 22604 / LW1</strain>
    </source>
</reference>
<dbReference type="RefSeq" id="WP_009032336.1">
    <property type="nucleotide sequence ID" value="NZ_ALWO02000023.1"/>
</dbReference>
<dbReference type="eggNOG" id="ENOG5032U95">
    <property type="taxonomic scope" value="Bacteria"/>
</dbReference>
<feature type="chain" id="PRO_5004508132" evidence="1">
    <location>
        <begin position="24"/>
        <end position="361"/>
    </location>
</feature>
<keyword evidence="1" id="KW-0732">Signal</keyword>
<dbReference type="AlphaFoldDB" id="S2E7T3"/>
<dbReference type="Gene3D" id="1.10.490.10">
    <property type="entry name" value="Globins"/>
    <property type="match status" value="2"/>
</dbReference>
<dbReference type="InterPro" id="IPR012292">
    <property type="entry name" value="Globin/Proto"/>
</dbReference>
<dbReference type="PROSITE" id="PS51257">
    <property type="entry name" value="PROKAR_LIPOPROTEIN"/>
    <property type="match status" value="1"/>
</dbReference>
<dbReference type="OrthoDB" id="792423at2"/>
<gene>
    <name evidence="2" type="ORF">A33Q_0997</name>
</gene>
<proteinExistence type="predicted"/>
<dbReference type="Proteomes" id="UP000006073">
    <property type="component" value="Unassembled WGS sequence"/>
</dbReference>
<organism evidence="2 3">
    <name type="scientific">Indibacter alkaliphilus (strain CCUG 57479 / KCTC 22604 / LW1)</name>
    <dbReference type="NCBI Taxonomy" id="1189612"/>
    <lineage>
        <taxon>Bacteria</taxon>
        <taxon>Pseudomonadati</taxon>
        <taxon>Bacteroidota</taxon>
        <taxon>Cytophagia</taxon>
        <taxon>Cytophagales</taxon>
        <taxon>Cyclobacteriaceae</taxon>
    </lineage>
</organism>
<comment type="caution">
    <text evidence="2">The sequence shown here is derived from an EMBL/GenBank/DDBJ whole genome shotgun (WGS) entry which is preliminary data.</text>
</comment>